<evidence type="ECO:0000256" key="6">
    <source>
        <dbReference type="ARBA" id="ARBA00023211"/>
    </source>
</evidence>
<dbReference type="EMBL" id="JACMSC010000012">
    <property type="protein sequence ID" value="KAG6495545.1"/>
    <property type="molecule type" value="Genomic_DNA"/>
</dbReference>
<keyword evidence="6" id="KW-0464">Manganese</keyword>
<accession>A0A8J5FT58</accession>
<dbReference type="PANTHER" id="PTHR12992:SF24">
    <property type="entry name" value="PEROXISOMAL COENZYME A DIPHOSPHATASE NUDT7"/>
    <property type="match status" value="1"/>
</dbReference>
<evidence type="ECO:0000256" key="2">
    <source>
        <dbReference type="ARBA" id="ARBA00001946"/>
    </source>
</evidence>
<dbReference type="GO" id="GO:0015938">
    <property type="term" value="P:coenzyme A catabolic process"/>
    <property type="evidence" value="ECO:0007669"/>
    <property type="project" value="TreeGrafter"/>
</dbReference>
<dbReference type="PANTHER" id="PTHR12992">
    <property type="entry name" value="NUDIX HYDROLASE"/>
    <property type="match status" value="1"/>
</dbReference>
<proteinExistence type="predicted"/>
<evidence type="ECO:0000313" key="8">
    <source>
        <dbReference type="Proteomes" id="UP000734854"/>
    </source>
</evidence>
<evidence type="ECO:0000256" key="1">
    <source>
        <dbReference type="ARBA" id="ARBA00001936"/>
    </source>
</evidence>
<dbReference type="GO" id="GO:0046872">
    <property type="term" value="F:metal ion binding"/>
    <property type="evidence" value="ECO:0007669"/>
    <property type="project" value="UniProtKB-KW"/>
</dbReference>
<reference evidence="7 8" key="1">
    <citation type="submission" date="2020-08" db="EMBL/GenBank/DDBJ databases">
        <title>Plant Genome Project.</title>
        <authorList>
            <person name="Zhang R.-G."/>
        </authorList>
    </citation>
    <scope>NUCLEOTIDE SEQUENCE [LARGE SCALE GENOMIC DNA]</scope>
    <source>
        <tissue evidence="7">Rhizome</tissue>
    </source>
</reference>
<dbReference type="AlphaFoldDB" id="A0A8J5FT58"/>
<name>A0A8J5FT58_ZINOF</name>
<keyword evidence="4" id="KW-0378">Hydrolase</keyword>
<gene>
    <name evidence="7" type="ORF">ZIOFF_043371</name>
</gene>
<comment type="caution">
    <text evidence="7">The sequence shown here is derived from an EMBL/GenBank/DDBJ whole genome shotgun (WGS) entry which is preliminary data.</text>
</comment>
<evidence type="ECO:0000256" key="4">
    <source>
        <dbReference type="ARBA" id="ARBA00022801"/>
    </source>
</evidence>
<keyword evidence="3" id="KW-0479">Metal-binding</keyword>
<protein>
    <submittedName>
        <fullName evidence="7">Uncharacterized protein</fullName>
    </submittedName>
</protein>
<organism evidence="7 8">
    <name type="scientific">Zingiber officinale</name>
    <name type="common">Ginger</name>
    <name type="synonym">Amomum zingiber</name>
    <dbReference type="NCBI Taxonomy" id="94328"/>
    <lineage>
        <taxon>Eukaryota</taxon>
        <taxon>Viridiplantae</taxon>
        <taxon>Streptophyta</taxon>
        <taxon>Embryophyta</taxon>
        <taxon>Tracheophyta</taxon>
        <taxon>Spermatophyta</taxon>
        <taxon>Magnoliopsida</taxon>
        <taxon>Liliopsida</taxon>
        <taxon>Zingiberales</taxon>
        <taxon>Zingiberaceae</taxon>
        <taxon>Zingiber</taxon>
    </lineage>
</organism>
<dbReference type="GO" id="GO:0010945">
    <property type="term" value="F:coenzyme A diphosphatase activity"/>
    <property type="evidence" value="ECO:0007669"/>
    <property type="project" value="InterPro"/>
</dbReference>
<keyword evidence="8" id="KW-1185">Reference proteome</keyword>
<sequence length="177" mass="20424">MILQHLLRVVPVIGILSDKQSFKSKPNASEVETVFDAPLEMFLKDENRRSEEREWMGEKYLIHYFNFETENKQFVIWGLTAGILIHAASVVYDRTPSFLEQRPRKLICASVSLCKFRLIVVGKELWGYIDGSDSAPTMHSKLAHWEVKDVRVMTWILGSVDELLVPNLRPYKIAKGM</sequence>
<keyword evidence="5" id="KW-0460">Magnesium</keyword>
<comment type="cofactor">
    <cofactor evidence="2">
        <name>Mg(2+)</name>
        <dbReference type="ChEBI" id="CHEBI:18420"/>
    </cofactor>
</comment>
<dbReference type="Gene3D" id="3.90.79.10">
    <property type="entry name" value="Nucleoside Triphosphate Pyrophosphohydrolase"/>
    <property type="match status" value="1"/>
</dbReference>
<comment type="cofactor">
    <cofactor evidence="1">
        <name>Mn(2+)</name>
        <dbReference type="ChEBI" id="CHEBI:29035"/>
    </cofactor>
</comment>
<dbReference type="Proteomes" id="UP000734854">
    <property type="component" value="Unassembled WGS sequence"/>
</dbReference>
<evidence type="ECO:0000313" key="7">
    <source>
        <dbReference type="EMBL" id="KAG6495545.1"/>
    </source>
</evidence>
<evidence type="ECO:0000256" key="5">
    <source>
        <dbReference type="ARBA" id="ARBA00022842"/>
    </source>
</evidence>
<evidence type="ECO:0000256" key="3">
    <source>
        <dbReference type="ARBA" id="ARBA00022723"/>
    </source>
</evidence>
<dbReference type="InterPro" id="IPR045121">
    <property type="entry name" value="CoAse"/>
</dbReference>